<dbReference type="RefSeq" id="WP_201810149.1">
    <property type="nucleotide sequence ID" value="NZ_JAERRI010000024.1"/>
</dbReference>
<dbReference type="EMBL" id="JAERRI010000024">
    <property type="protein sequence ID" value="MBL1093972.1"/>
    <property type="molecule type" value="Genomic_DNA"/>
</dbReference>
<evidence type="ECO:0000313" key="2">
    <source>
        <dbReference type="Proteomes" id="UP000629371"/>
    </source>
</evidence>
<proteinExistence type="predicted"/>
<keyword evidence="2" id="KW-1185">Reference proteome</keyword>
<evidence type="ECO:0000313" key="1">
    <source>
        <dbReference type="EMBL" id="MBL1093972.1"/>
    </source>
</evidence>
<organism evidence="1 2">
    <name type="scientific">Streptomyces siderophoricus</name>
    <dbReference type="NCBI Taxonomy" id="2802281"/>
    <lineage>
        <taxon>Bacteria</taxon>
        <taxon>Bacillati</taxon>
        <taxon>Actinomycetota</taxon>
        <taxon>Actinomycetes</taxon>
        <taxon>Kitasatosporales</taxon>
        <taxon>Streptomycetaceae</taxon>
        <taxon>Streptomyces</taxon>
    </lineage>
</organism>
<protein>
    <submittedName>
        <fullName evidence="1">Uncharacterized protein</fullName>
    </submittedName>
</protein>
<reference evidence="1 2" key="1">
    <citation type="submission" date="2021-01" db="EMBL/GenBank/DDBJ databases">
        <title>WGS of actinomycetes isolated from Thailand.</title>
        <authorList>
            <person name="Thawai C."/>
        </authorList>
    </citation>
    <scope>NUCLEOTIDE SEQUENCE [LARGE SCALE GENOMIC DNA]</scope>
    <source>
        <strain evidence="1 2">CH9-7</strain>
    </source>
</reference>
<gene>
    <name evidence="1" type="ORF">JK360_32445</name>
</gene>
<accession>A0ABS1N1Q0</accession>
<dbReference type="Proteomes" id="UP000629371">
    <property type="component" value="Unassembled WGS sequence"/>
</dbReference>
<sequence length="102" mass="11337">MDFDDHWSLSGKGTWEVLDSYKGGRTVAEGSMVKLTIKNGKSSAAKVGQEQIEGSNTASTEEKKAPATYTWSVSVKKDGKKLRLYYVVGDPDFRWLCQFTHA</sequence>
<name>A0ABS1N1Q0_9ACTN</name>
<comment type="caution">
    <text evidence="1">The sequence shown here is derived from an EMBL/GenBank/DDBJ whole genome shotgun (WGS) entry which is preliminary data.</text>
</comment>